<dbReference type="Pfam" id="PF02627">
    <property type="entry name" value="CMD"/>
    <property type="match status" value="1"/>
</dbReference>
<dbReference type="RefSeq" id="WP_309805195.1">
    <property type="nucleotide sequence ID" value="NZ_JAVDRD010000005.1"/>
</dbReference>
<sequence length="145" mass="15861">MEQDSPDPLADGTGDPAFVRGLALRKEVLGAAYVEQAMAGADDFSRPMQALSTRWCWGETWSRPGLTRRERSLLNLGMISALNRPHELRLHVKAALRNGLTREEIREALLQVAVYCGVPAGIDATRIAREAIAEYDAEVTTAAAQ</sequence>
<dbReference type="EMBL" id="JAVDRD010000005">
    <property type="protein sequence ID" value="MDR6511278.1"/>
    <property type="molecule type" value="Genomic_DNA"/>
</dbReference>
<feature type="domain" description="Carboxymuconolactone decarboxylase-like" evidence="1">
    <location>
        <begin position="49"/>
        <end position="130"/>
    </location>
</feature>
<dbReference type="InterPro" id="IPR003779">
    <property type="entry name" value="CMD-like"/>
</dbReference>
<dbReference type="InterPro" id="IPR029032">
    <property type="entry name" value="AhpD-like"/>
</dbReference>
<evidence type="ECO:0000313" key="3">
    <source>
        <dbReference type="Proteomes" id="UP001184150"/>
    </source>
</evidence>
<name>A0ABU1MLQ5_9SPHN</name>
<comment type="caution">
    <text evidence="2">The sequence shown here is derived from an EMBL/GenBank/DDBJ whole genome shotgun (WGS) entry which is preliminary data.</text>
</comment>
<evidence type="ECO:0000259" key="1">
    <source>
        <dbReference type="Pfam" id="PF02627"/>
    </source>
</evidence>
<dbReference type="Gene3D" id="1.20.1290.10">
    <property type="entry name" value="AhpD-like"/>
    <property type="match status" value="1"/>
</dbReference>
<dbReference type="PANTHER" id="PTHR33570:SF2">
    <property type="entry name" value="CARBOXYMUCONOLACTONE DECARBOXYLASE-LIKE DOMAIN-CONTAINING PROTEIN"/>
    <property type="match status" value="1"/>
</dbReference>
<evidence type="ECO:0000313" key="2">
    <source>
        <dbReference type="EMBL" id="MDR6511278.1"/>
    </source>
</evidence>
<dbReference type="InterPro" id="IPR052512">
    <property type="entry name" value="4CMD/NDH-1_regulator"/>
</dbReference>
<dbReference type="PANTHER" id="PTHR33570">
    <property type="entry name" value="4-CARBOXYMUCONOLACTONE DECARBOXYLASE FAMILY PROTEIN"/>
    <property type="match status" value="1"/>
</dbReference>
<dbReference type="EC" id="4.1.1.44" evidence="2"/>
<accession>A0ABU1MLQ5</accession>
<keyword evidence="2" id="KW-0456">Lyase</keyword>
<keyword evidence="3" id="KW-1185">Reference proteome</keyword>
<proteinExistence type="predicted"/>
<dbReference type="SUPFAM" id="SSF69118">
    <property type="entry name" value="AhpD-like"/>
    <property type="match status" value="1"/>
</dbReference>
<gene>
    <name evidence="2" type="ORF">J2792_002150</name>
</gene>
<dbReference type="Proteomes" id="UP001184150">
    <property type="component" value="Unassembled WGS sequence"/>
</dbReference>
<reference evidence="2 3" key="1">
    <citation type="submission" date="2023-07" db="EMBL/GenBank/DDBJ databases">
        <title>Sorghum-associated microbial communities from plants grown in Nebraska, USA.</title>
        <authorList>
            <person name="Schachtman D."/>
        </authorList>
    </citation>
    <scope>NUCLEOTIDE SEQUENCE [LARGE SCALE GENOMIC DNA]</scope>
    <source>
        <strain evidence="2 3">DS1027</strain>
    </source>
</reference>
<dbReference type="GO" id="GO:0047575">
    <property type="term" value="F:4-carboxymuconolactone decarboxylase activity"/>
    <property type="evidence" value="ECO:0007669"/>
    <property type="project" value="UniProtKB-EC"/>
</dbReference>
<protein>
    <submittedName>
        <fullName evidence="2">4-carboxymuconolactone decarboxylase</fullName>
        <ecNumber evidence="2">4.1.1.44</ecNumber>
    </submittedName>
</protein>
<organism evidence="2 3">
    <name type="scientific">Novosphingobium capsulatum</name>
    <dbReference type="NCBI Taxonomy" id="13688"/>
    <lineage>
        <taxon>Bacteria</taxon>
        <taxon>Pseudomonadati</taxon>
        <taxon>Pseudomonadota</taxon>
        <taxon>Alphaproteobacteria</taxon>
        <taxon>Sphingomonadales</taxon>
        <taxon>Sphingomonadaceae</taxon>
        <taxon>Novosphingobium</taxon>
    </lineage>
</organism>